<evidence type="ECO:0000313" key="1">
    <source>
        <dbReference type="EMBL" id="MDM7853908.1"/>
    </source>
</evidence>
<dbReference type="Proteomes" id="UP001529338">
    <property type="component" value="Unassembled WGS sequence"/>
</dbReference>
<name>A0ABT7SCJ1_9CELL</name>
<reference evidence="1 2" key="1">
    <citation type="submission" date="2023-06" db="EMBL/GenBank/DDBJ databases">
        <title>Cellulomonas sp. MW4 Whole genome sequence.</title>
        <authorList>
            <person name="Park S."/>
        </authorList>
    </citation>
    <scope>NUCLEOTIDE SEQUENCE [LARGE SCALE GENOMIC DNA]</scope>
    <source>
        <strain evidence="1 2">MW4</strain>
    </source>
</reference>
<gene>
    <name evidence="1" type="ORF">QRT04_03095</name>
</gene>
<protein>
    <recommendedName>
        <fullName evidence="3">DUF222 domain-containing protein</fullName>
    </recommendedName>
</protein>
<keyword evidence="2" id="KW-1185">Reference proteome</keyword>
<evidence type="ECO:0000313" key="2">
    <source>
        <dbReference type="Proteomes" id="UP001529338"/>
    </source>
</evidence>
<comment type="caution">
    <text evidence="1">The sequence shown here is derived from an EMBL/GenBank/DDBJ whole genome shotgun (WGS) entry which is preliminary data.</text>
</comment>
<sequence length="77" mass="8568">MHPDLYAVLHAQRERELEQRLARALVLRERTGVAPHESPAGRRSLALRWATTTRSVREAVGQLRPRPAAECCPAAGC</sequence>
<dbReference type="EMBL" id="JAUCGQ010000001">
    <property type="protein sequence ID" value="MDM7853908.1"/>
    <property type="molecule type" value="Genomic_DNA"/>
</dbReference>
<proteinExistence type="predicted"/>
<accession>A0ABT7SCJ1</accession>
<dbReference type="RefSeq" id="WP_289453423.1">
    <property type="nucleotide sequence ID" value="NZ_JAUCGQ010000001.1"/>
</dbReference>
<organism evidence="1 2">
    <name type="scientific">Cellulomonas alba</name>
    <dbReference type="NCBI Taxonomy" id="3053467"/>
    <lineage>
        <taxon>Bacteria</taxon>
        <taxon>Bacillati</taxon>
        <taxon>Actinomycetota</taxon>
        <taxon>Actinomycetes</taxon>
        <taxon>Micrococcales</taxon>
        <taxon>Cellulomonadaceae</taxon>
        <taxon>Cellulomonas</taxon>
    </lineage>
</organism>
<evidence type="ECO:0008006" key="3">
    <source>
        <dbReference type="Google" id="ProtNLM"/>
    </source>
</evidence>